<evidence type="ECO:0000256" key="1">
    <source>
        <dbReference type="SAM" id="MobiDB-lite"/>
    </source>
</evidence>
<evidence type="ECO:0000313" key="3">
    <source>
        <dbReference type="EMBL" id="VDP21560.1"/>
    </source>
</evidence>
<name>A0A3P8BU64_9BILA</name>
<dbReference type="AlphaFoldDB" id="A0A3P8BU64"/>
<accession>A0A3P8BU64</accession>
<feature type="region of interest" description="Disordered" evidence="1">
    <location>
        <begin position="190"/>
        <end position="291"/>
    </location>
</feature>
<keyword evidence="4" id="KW-1185">Reference proteome</keyword>
<protein>
    <submittedName>
        <fullName evidence="3">Uncharacterized protein</fullName>
    </submittedName>
</protein>
<proteinExistence type="predicted"/>
<keyword evidence="2" id="KW-1133">Transmembrane helix</keyword>
<organism evidence="3 4">
    <name type="scientific">Soboliphyme baturini</name>
    <dbReference type="NCBI Taxonomy" id="241478"/>
    <lineage>
        <taxon>Eukaryota</taxon>
        <taxon>Metazoa</taxon>
        <taxon>Ecdysozoa</taxon>
        <taxon>Nematoda</taxon>
        <taxon>Enoplea</taxon>
        <taxon>Dorylaimia</taxon>
        <taxon>Dioctophymatida</taxon>
        <taxon>Dioctophymatoidea</taxon>
        <taxon>Soboliphymatidae</taxon>
        <taxon>Soboliphyme</taxon>
    </lineage>
</organism>
<feature type="compositionally biased region" description="Basic and acidic residues" evidence="1">
    <location>
        <begin position="262"/>
        <end position="276"/>
    </location>
</feature>
<dbReference type="EMBL" id="UZAM01012385">
    <property type="protein sequence ID" value="VDP21560.1"/>
    <property type="molecule type" value="Genomic_DNA"/>
</dbReference>
<feature type="compositionally biased region" description="Basic and acidic residues" evidence="1">
    <location>
        <begin position="224"/>
        <end position="237"/>
    </location>
</feature>
<feature type="compositionally biased region" description="Basic and acidic residues" evidence="1">
    <location>
        <begin position="190"/>
        <end position="202"/>
    </location>
</feature>
<keyword evidence="2" id="KW-0472">Membrane</keyword>
<feature type="transmembrane region" description="Helical" evidence="2">
    <location>
        <begin position="154"/>
        <end position="177"/>
    </location>
</feature>
<gene>
    <name evidence="3" type="ORF">SBAD_LOCUS9151</name>
</gene>
<sequence length="291" mass="33272">MVTDIGFHFDGTTQILFRFTEIFGSSNYYSRPTGYLTLTFSTNGLSTYYQLVFQWMNRKYDFVINLYLIPEGLLLTVNDDFVSLNHKFLGSFADGNRHHFYMRFFPTYIAANVDDMYGELSVMDLEFFQGGDFIIGGGYTLPLQPEGINYTGCISIVAISLTLIVLAVLLFGLIYYCRRRVAHGDTYDTQENYKKGQDHFDEIGPETPLVDPTDPEQSLKRKGSKDISEGRNGKDVGKMSPKHSQSDKPRLVSSGAYDYSSDDMKYVDDNEKRLSHEYPPPTPLRKFKRIV</sequence>
<reference evidence="3 4" key="1">
    <citation type="submission" date="2018-11" db="EMBL/GenBank/DDBJ databases">
        <authorList>
            <consortium name="Pathogen Informatics"/>
        </authorList>
    </citation>
    <scope>NUCLEOTIDE SEQUENCE [LARGE SCALE GENOMIC DNA]</scope>
</reference>
<dbReference type="Proteomes" id="UP000270296">
    <property type="component" value="Unassembled WGS sequence"/>
</dbReference>
<evidence type="ECO:0000313" key="4">
    <source>
        <dbReference type="Proteomes" id="UP000270296"/>
    </source>
</evidence>
<keyword evidence="2" id="KW-0812">Transmembrane</keyword>
<evidence type="ECO:0000256" key="2">
    <source>
        <dbReference type="SAM" id="Phobius"/>
    </source>
</evidence>